<gene>
    <name evidence="2" type="ORF">ERJ77_15600</name>
</gene>
<reference evidence="2" key="1">
    <citation type="journal article" date="2021" name="PeerJ">
        <title>Analysis of 44 Vibrio anguillarum genomes reveals high genetic diversity.</title>
        <authorList>
            <person name="Hansen M.J."/>
            <person name="Dalsgaard I."/>
        </authorList>
    </citation>
    <scope>NUCLEOTIDE SEQUENCE</scope>
    <source>
        <strain evidence="2">850617-1/1</strain>
    </source>
</reference>
<dbReference type="AlphaFoldDB" id="A0AAW4BDA5"/>
<feature type="signal peptide" evidence="1">
    <location>
        <begin position="1"/>
        <end position="24"/>
    </location>
</feature>
<comment type="caution">
    <text evidence="2">The sequence shown here is derived from an EMBL/GenBank/DDBJ whole genome shotgun (WGS) entry which is preliminary data.</text>
</comment>
<feature type="chain" id="PRO_5043700075" description="DUF2846 domain-containing protein" evidence="1">
    <location>
        <begin position="25"/>
        <end position="177"/>
    </location>
</feature>
<proteinExistence type="predicted"/>
<evidence type="ECO:0000313" key="2">
    <source>
        <dbReference type="EMBL" id="MBF4435925.1"/>
    </source>
</evidence>
<dbReference type="Proteomes" id="UP000786185">
    <property type="component" value="Unassembled WGS sequence"/>
</dbReference>
<evidence type="ECO:0000256" key="1">
    <source>
        <dbReference type="SAM" id="SignalP"/>
    </source>
</evidence>
<dbReference type="EMBL" id="SCLC01000021">
    <property type="protein sequence ID" value="MBF4435925.1"/>
    <property type="molecule type" value="Genomic_DNA"/>
</dbReference>
<protein>
    <recommendedName>
        <fullName evidence="4">DUF2846 domain-containing protein</fullName>
    </recommendedName>
</protein>
<evidence type="ECO:0008006" key="4">
    <source>
        <dbReference type="Google" id="ProtNLM"/>
    </source>
</evidence>
<name>A0AAW4BDA5_VIBAN</name>
<sequence length="177" mass="19820">MFNFSNGFYMKRICLLLGLTLVLAGCASTNTDASKSATLQNQKIKDGENKHSLMFRTVNGKKLEIPIFTTPYKATHLVSAGTSSLDIEVTHTSNTTEVVWASRFEVEINLVAGEKYFIKANETNWCINMTVVNAKGEEVSSKQSKPLYPFISMNHMKDRSLMERVLNKVKNAKCESI</sequence>
<accession>A0AAW4BDA5</accession>
<evidence type="ECO:0000313" key="3">
    <source>
        <dbReference type="Proteomes" id="UP000786185"/>
    </source>
</evidence>
<keyword evidence="1" id="KW-0732">Signal</keyword>
<organism evidence="2 3">
    <name type="scientific">Vibrio anguillarum</name>
    <name type="common">Listonella anguillarum</name>
    <dbReference type="NCBI Taxonomy" id="55601"/>
    <lineage>
        <taxon>Bacteria</taxon>
        <taxon>Pseudomonadati</taxon>
        <taxon>Pseudomonadota</taxon>
        <taxon>Gammaproteobacteria</taxon>
        <taxon>Vibrionales</taxon>
        <taxon>Vibrionaceae</taxon>
        <taxon>Vibrio</taxon>
    </lineage>
</organism>